<dbReference type="InterPro" id="IPR020103">
    <property type="entry name" value="PsdUridine_synth_cat_dom_sf"/>
</dbReference>
<dbReference type="PANTHER" id="PTHR11142:SF5">
    <property type="entry name" value="TRNA PSEUDOURIDINE(38_39) SYNTHASE"/>
    <property type="match status" value="1"/>
</dbReference>
<feature type="compositionally biased region" description="Polar residues" evidence="5">
    <location>
        <begin position="1"/>
        <end position="33"/>
    </location>
</feature>
<proteinExistence type="inferred from homology"/>
<dbReference type="GO" id="GO:0005737">
    <property type="term" value="C:cytoplasm"/>
    <property type="evidence" value="ECO:0007669"/>
    <property type="project" value="TreeGrafter"/>
</dbReference>
<dbReference type="GO" id="GO:0003723">
    <property type="term" value="F:RNA binding"/>
    <property type="evidence" value="ECO:0007669"/>
    <property type="project" value="InterPro"/>
</dbReference>
<dbReference type="GO" id="GO:0031119">
    <property type="term" value="P:tRNA pseudouridine synthesis"/>
    <property type="evidence" value="ECO:0007669"/>
    <property type="project" value="TreeGrafter"/>
</dbReference>
<protein>
    <recommendedName>
        <fullName evidence="4">tRNA pseudouridine synthase</fullName>
        <ecNumber evidence="4">5.4.99.12</ecNumber>
    </recommendedName>
</protein>
<dbReference type="EC" id="5.4.99.12" evidence="4"/>
<dbReference type="OrthoDB" id="25767at2759"/>
<accession>A0A0L0FEL1</accession>
<dbReference type="EMBL" id="KQ243982">
    <property type="protein sequence ID" value="KNC74916.1"/>
    <property type="molecule type" value="Genomic_DNA"/>
</dbReference>
<feature type="domain" description="Pseudouridine synthase I TruA alpha/beta" evidence="6">
    <location>
        <begin position="235"/>
        <end position="353"/>
    </location>
</feature>
<evidence type="ECO:0000313" key="8">
    <source>
        <dbReference type="Proteomes" id="UP000054560"/>
    </source>
</evidence>
<feature type="non-terminal residue" evidence="7">
    <location>
        <position position="1"/>
    </location>
</feature>
<dbReference type="GO" id="GO:0005634">
    <property type="term" value="C:nucleus"/>
    <property type="evidence" value="ECO:0007669"/>
    <property type="project" value="TreeGrafter"/>
</dbReference>
<dbReference type="Pfam" id="PF01416">
    <property type="entry name" value="PseudoU_synth_1"/>
    <property type="match status" value="1"/>
</dbReference>
<gene>
    <name evidence="7" type="ORF">SARC_12548</name>
</gene>
<dbReference type="GO" id="GO:1990481">
    <property type="term" value="P:mRNA pseudouridine synthesis"/>
    <property type="evidence" value="ECO:0007669"/>
    <property type="project" value="TreeGrafter"/>
</dbReference>
<dbReference type="STRING" id="667725.A0A0L0FEL1"/>
<dbReference type="GO" id="GO:0160147">
    <property type="term" value="F:tRNA pseudouridine(38-40) synthase activity"/>
    <property type="evidence" value="ECO:0007669"/>
    <property type="project" value="UniProtKB-EC"/>
</dbReference>
<organism evidence="7 8">
    <name type="scientific">Sphaeroforma arctica JP610</name>
    <dbReference type="NCBI Taxonomy" id="667725"/>
    <lineage>
        <taxon>Eukaryota</taxon>
        <taxon>Ichthyosporea</taxon>
        <taxon>Ichthyophonida</taxon>
        <taxon>Sphaeroforma</taxon>
    </lineage>
</organism>
<dbReference type="GeneID" id="25913052"/>
<dbReference type="SUPFAM" id="SSF55120">
    <property type="entry name" value="Pseudouridine synthase"/>
    <property type="match status" value="1"/>
</dbReference>
<dbReference type="PANTHER" id="PTHR11142">
    <property type="entry name" value="PSEUDOURIDYLATE SYNTHASE"/>
    <property type="match status" value="1"/>
</dbReference>
<dbReference type="InterPro" id="IPR001406">
    <property type="entry name" value="PsdUridine_synth_TruA"/>
</dbReference>
<sequence>GSATAEVNKGTPNDNNNYKESLSTRKINSQMQTRAKKCRRKKPYDFSNSRQRRVALQVCYFGWDYYGLQRQPDVGATIESHLFEALEKTCLVENRDTCQYNRCGRTDKGVSAFAQTVSINVRTKLTNPRGLITAESVVREGPPPEVEQPPLPETEDATPAATATIIASDTAAVYDDDADELCFVRMLNGVLPRDIRVTAWAPVSDDFNARFDCSSRTYKYYFISTGLNVPAMDEAASHLVGTHDFRNFCKIDTTKHVANHVRTIHSFTIGRTTQLENPSSELYTDADVLEFTIVGTSFLWHQVRCMVGVLFLVGQGRESSQTIDTLLDITKCKGRPQYNMAPEGPLVLYDSQYKDPQWRHNKDSHKLLMRSLTEQYTTHAMRATMARTFLNRLRTATLHTDKGGDVVPWTQVEEEMLSAPVPHHYKPLLSRNISTTVEAAFERKAKKQKLESDSASNSGHK</sequence>
<comment type="catalytic activity">
    <reaction evidence="4">
        <text>uridine(38/39/40) in tRNA = pseudouridine(38/39/40) in tRNA</text>
        <dbReference type="Rhea" id="RHEA:22376"/>
        <dbReference type="Rhea" id="RHEA-COMP:10085"/>
        <dbReference type="Rhea" id="RHEA-COMP:10087"/>
        <dbReference type="ChEBI" id="CHEBI:65314"/>
        <dbReference type="ChEBI" id="CHEBI:65315"/>
        <dbReference type="EC" id="5.4.99.12"/>
    </reaction>
</comment>
<dbReference type="Proteomes" id="UP000054560">
    <property type="component" value="Unassembled WGS sequence"/>
</dbReference>
<dbReference type="InterPro" id="IPR020094">
    <property type="entry name" value="TruA/RsuA/RluB/E/F_N"/>
</dbReference>
<dbReference type="FunFam" id="3.30.70.580:FF:000007">
    <property type="entry name" value="tRNA pseudouridine synthase"/>
    <property type="match status" value="1"/>
</dbReference>
<dbReference type="Gene3D" id="3.30.70.660">
    <property type="entry name" value="Pseudouridine synthase I, catalytic domain, C-terminal subdomain"/>
    <property type="match status" value="1"/>
</dbReference>
<evidence type="ECO:0000256" key="5">
    <source>
        <dbReference type="SAM" id="MobiDB-lite"/>
    </source>
</evidence>
<feature type="region of interest" description="Disordered" evidence="5">
    <location>
        <begin position="1"/>
        <end position="44"/>
    </location>
</feature>
<evidence type="ECO:0000259" key="6">
    <source>
        <dbReference type="Pfam" id="PF01416"/>
    </source>
</evidence>
<evidence type="ECO:0000256" key="4">
    <source>
        <dbReference type="RuleBase" id="RU003792"/>
    </source>
</evidence>
<evidence type="ECO:0000256" key="3">
    <source>
        <dbReference type="ARBA" id="ARBA00023235"/>
    </source>
</evidence>
<evidence type="ECO:0000256" key="2">
    <source>
        <dbReference type="ARBA" id="ARBA00022694"/>
    </source>
</evidence>
<dbReference type="InterPro" id="IPR020095">
    <property type="entry name" value="PsdUridine_synth_TruA_C"/>
</dbReference>
<reference evidence="7 8" key="1">
    <citation type="submission" date="2011-02" db="EMBL/GenBank/DDBJ databases">
        <title>The Genome Sequence of Sphaeroforma arctica JP610.</title>
        <authorList>
            <consortium name="The Broad Institute Genome Sequencing Platform"/>
            <person name="Russ C."/>
            <person name="Cuomo C."/>
            <person name="Young S.K."/>
            <person name="Zeng Q."/>
            <person name="Gargeya S."/>
            <person name="Alvarado L."/>
            <person name="Berlin A."/>
            <person name="Chapman S.B."/>
            <person name="Chen Z."/>
            <person name="Freedman E."/>
            <person name="Gellesch M."/>
            <person name="Goldberg J."/>
            <person name="Griggs A."/>
            <person name="Gujja S."/>
            <person name="Heilman E."/>
            <person name="Heiman D."/>
            <person name="Howarth C."/>
            <person name="Mehta T."/>
            <person name="Neiman D."/>
            <person name="Pearson M."/>
            <person name="Roberts A."/>
            <person name="Saif S."/>
            <person name="Shea T."/>
            <person name="Shenoy N."/>
            <person name="Sisk P."/>
            <person name="Stolte C."/>
            <person name="Sykes S."/>
            <person name="White J."/>
            <person name="Yandava C."/>
            <person name="Burger G."/>
            <person name="Gray M.W."/>
            <person name="Holland P.W.H."/>
            <person name="King N."/>
            <person name="Lang F.B.F."/>
            <person name="Roger A.J."/>
            <person name="Ruiz-Trillo I."/>
            <person name="Haas B."/>
            <person name="Nusbaum C."/>
            <person name="Birren B."/>
        </authorList>
    </citation>
    <scope>NUCLEOTIDE SEQUENCE [LARGE SCALE GENOMIC DNA]</scope>
    <source>
        <strain evidence="7 8">JP610</strain>
    </source>
</reference>
<keyword evidence="3 4" id="KW-0413">Isomerase</keyword>
<dbReference type="Gene3D" id="3.30.70.580">
    <property type="entry name" value="Pseudouridine synthase I, catalytic domain, N-terminal subdomain"/>
    <property type="match status" value="1"/>
</dbReference>
<keyword evidence="8" id="KW-1185">Reference proteome</keyword>
<dbReference type="InterPro" id="IPR020097">
    <property type="entry name" value="PsdUridine_synth_TruA_a/b_dom"/>
</dbReference>
<comment type="similarity">
    <text evidence="1 4">Belongs to the tRNA pseudouridine synthase TruA family.</text>
</comment>
<keyword evidence="2 4" id="KW-0819">tRNA processing</keyword>
<name>A0A0L0FEL1_9EUKA</name>
<dbReference type="RefSeq" id="XP_014148818.1">
    <property type="nucleotide sequence ID" value="XM_014293343.1"/>
</dbReference>
<evidence type="ECO:0000256" key="1">
    <source>
        <dbReference type="ARBA" id="ARBA00009375"/>
    </source>
</evidence>
<dbReference type="eggNOG" id="KOG2554">
    <property type="taxonomic scope" value="Eukaryota"/>
</dbReference>
<dbReference type="HAMAP" id="MF_00171">
    <property type="entry name" value="TruA"/>
    <property type="match status" value="1"/>
</dbReference>
<dbReference type="AlphaFoldDB" id="A0A0L0FEL1"/>
<evidence type="ECO:0000313" key="7">
    <source>
        <dbReference type="EMBL" id="KNC74916.1"/>
    </source>
</evidence>